<dbReference type="PANTHER" id="PTHR24403">
    <property type="entry name" value="ZINC FINGER PROTEIN"/>
    <property type="match status" value="1"/>
</dbReference>
<evidence type="ECO:0000256" key="2">
    <source>
        <dbReference type="ARBA" id="ARBA00022737"/>
    </source>
</evidence>
<organism evidence="8">
    <name type="scientific">Schmidtea mediterranea</name>
    <name type="common">Freshwater planarian flatworm</name>
    <dbReference type="NCBI Taxonomy" id="79327"/>
    <lineage>
        <taxon>Eukaryota</taxon>
        <taxon>Metazoa</taxon>
        <taxon>Spiralia</taxon>
        <taxon>Lophotrochozoa</taxon>
        <taxon>Platyhelminthes</taxon>
        <taxon>Rhabditophora</taxon>
        <taxon>Seriata</taxon>
        <taxon>Tricladida</taxon>
        <taxon>Continenticola</taxon>
        <taxon>Geoplanoidea</taxon>
        <taxon>Dugesiidae</taxon>
        <taxon>Schmidtea</taxon>
    </lineage>
</organism>
<evidence type="ECO:0000256" key="3">
    <source>
        <dbReference type="ARBA" id="ARBA00022771"/>
    </source>
</evidence>
<dbReference type="PROSITE" id="PS00028">
    <property type="entry name" value="ZINC_FINGER_C2H2_1"/>
    <property type="match status" value="2"/>
</dbReference>
<dbReference type="PROSITE" id="PS50157">
    <property type="entry name" value="ZINC_FINGER_C2H2_2"/>
    <property type="match status" value="1"/>
</dbReference>
<reference evidence="8" key="2">
    <citation type="journal article" date="2017" name="Dev. Cell">
        <title>Antagonistic Self-Organizing Patterning Systems Control Maintenance and Regeneration of the Anteroposterior Axis in Planarians.</title>
        <authorList>
            <person name="Stuckemann T."/>
            <person name="Cleland J.P."/>
            <person name="Werner S."/>
            <person name="Thi-Kim Vu H."/>
            <person name="Bayersdorf R."/>
            <person name="Liu S.Y."/>
            <person name="Friedrich B."/>
            <person name="Julicher F."/>
            <person name="Rink J.C."/>
        </authorList>
    </citation>
    <scope>NUCLEOTIDE SEQUENCE</scope>
</reference>
<dbReference type="InterPro" id="IPR036236">
    <property type="entry name" value="Znf_C2H2_sf"/>
</dbReference>
<evidence type="ECO:0000313" key="8">
    <source>
        <dbReference type="EMBL" id="AQT19792.1"/>
    </source>
</evidence>
<protein>
    <recommendedName>
        <fullName evidence="7">C2H2-type domain-containing protein</fullName>
    </recommendedName>
</protein>
<sequence>MQYSPFKYDNNESKLKPYTFSHNKKLVQSSTNRSLSFPTVLPPIDLAFHLLARRNGLSNFYSSLTNLMNLNPYMARTIFNSKFQEEKKDQETPLDLSAKKFKTPIQFDLALQMLAKVENSRRFTFQNPFEHFQNNNNGYPALMPPIIQNHHHLNVLHSMYERTSGEMVQQNNLMSTTLSKHSLSNFKNKASKIATTMTAVKSSRRTSGGGKQPVTSCLQCSSSFASLIDLNTHFLNEHELCLIKELELAKSWKSHAVEEICMQELEAVVKQGEIETTGYQCPHCEYFAKWPTELQKHIMVHSKERPHQCIICGLTYKWKWDLGRHFDKSHLPAVNPYKKNPNSSAHHDKRNDLNSFRSLTTSSPNLHSVVSMCSPNFIISSSDSFVRKPKQSLSETDSWKLMRNLSNSNSNNSPSDSSAIIVVDQTPTQNNNTKILSMPTYVMS</sequence>
<evidence type="ECO:0000256" key="4">
    <source>
        <dbReference type="ARBA" id="ARBA00022833"/>
    </source>
</evidence>
<dbReference type="GO" id="GO:0005634">
    <property type="term" value="C:nucleus"/>
    <property type="evidence" value="ECO:0007669"/>
    <property type="project" value="TreeGrafter"/>
</dbReference>
<keyword evidence="2" id="KW-0677">Repeat</keyword>
<dbReference type="EMBL" id="KY348687">
    <property type="protein sequence ID" value="AQT19792.1"/>
    <property type="molecule type" value="mRNA"/>
</dbReference>
<keyword evidence="1" id="KW-0479">Metal-binding</keyword>
<evidence type="ECO:0000256" key="5">
    <source>
        <dbReference type="PROSITE-ProRule" id="PRU00042"/>
    </source>
</evidence>
<evidence type="ECO:0000259" key="7">
    <source>
        <dbReference type="PROSITE" id="PS50157"/>
    </source>
</evidence>
<feature type="domain" description="C2H2-type" evidence="7">
    <location>
        <begin position="279"/>
        <end position="306"/>
    </location>
</feature>
<dbReference type="GO" id="GO:0045944">
    <property type="term" value="P:positive regulation of transcription by RNA polymerase II"/>
    <property type="evidence" value="ECO:0007669"/>
    <property type="project" value="TreeGrafter"/>
</dbReference>
<dbReference type="OrthoDB" id="6365676at2759"/>
<keyword evidence="4" id="KW-0862">Zinc</keyword>
<dbReference type="InterPro" id="IPR013087">
    <property type="entry name" value="Znf_C2H2_type"/>
</dbReference>
<name>A0A1S6KMJ7_SCHMD</name>
<dbReference type="Gene3D" id="3.30.160.60">
    <property type="entry name" value="Classic Zinc Finger"/>
    <property type="match status" value="1"/>
</dbReference>
<accession>A0A1S6KMJ7</accession>
<proteinExistence type="evidence at transcript level"/>
<dbReference type="AlphaFoldDB" id="A0A1S6KMJ7"/>
<evidence type="ECO:0000256" key="6">
    <source>
        <dbReference type="SAM" id="MobiDB-lite"/>
    </source>
</evidence>
<dbReference type="SMART" id="SM00355">
    <property type="entry name" value="ZnF_C2H2"/>
    <property type="match status" value="3"/>
</dbReference>
<dbReference type="InterPro" id="IPR050688">
    <property type="entry name" value="Zinc_finger/UBP_domain"/>
</dbReference>
<dbReference type="GO" id="GO:0008270">
    <property type="term" value="F:zinc ion binding"/>
    <property type="evidence" value="ECO:0007669"/>
    <property type="project" value="UniProtKB-KW"/>
</dbReference>
<dbReference type="PANTHER" id="PTHR24403:SF94">
    <property type="entry name" value="KUMGANG"/>
    <property type="match status" value="1"/>
</dbReference>
<evidence type="ECO:0000256" key="1">
    <source>
        <dbReference type="ARBA" id="ARBA00022723"/>
    </source>
</evidence>
<dbReference type="SUPFAM" id="SSF57667">
    <property type="entry name" value="beta-beta-alpha zinc fingers"/>
    <property type="match status" value="1"/>
</dbReference>
<keyword evidence="3 5" id="KW-0863">Zinc-finger</keyword>
<feature type="region of interest" description="Disordered" evidence="6">
    <location>
        <begin position="333"/>
        <end position="358"/>
    </location>
</feature>
<reference evidence="8" key="1">
    <citation type="submission" date="2016-12" db="EMBL/GenBank/DDBJ databases">
        <authorList>
            <person name="Song W.-J."/>
            <person name="Kurnit D.M."/>
        </authorList>
    </citation>
    <scope>NUCLEOTIDE SEQUENCE</scope>
</reference>